<organism evidence="1">
    <name type="scientific">Dirofilaria immitis</name>
    <name type="common">Canine heartworm</name>
    <dbReference type="NCBI Taxonomy" id="6287"/>
    <lineage>
        <taxon>Eukaryota</taxon>
        <taxon>Metazoa</taxon>
        <taxon>Ecdysozoa</taxon>
        <taxon>Nematoda</taxon>
        <taxon>Chromadorea</taxon>
        <taxon>Rhabditida</taxon>
        <taxon>Spirurina</taxon>
        <taxon>Spiruromorpha</taxon>
        <taxon>Filarioidea</taxon>
        <taxon>Onchocercidae</taxon>
        <taxon>Dirofilaria</taxon>
    </lineage>
</organism>
<dbReference type="Gene3D" id="3.40.50.450">
    <property type="match status" value="1"/>
</dbReference>
<feature type="non-terminal residue" evidence="1">
    <location>
        <position position="1"/>
    </location>
</feature>
<reference evidence="1" key="1">
    <citation type="submission" date="2010-06" db="EMBL/GenBank/DDBJ databases">
        <title>Genetic polymorphism in Dirofilaria immitis.</title>
        <authorList>
            <person name="Bourguinat C."/>
            <person name="Keller K."/>
            <person name="Geary T.G."/>
            <person name="Prichard R.K."/>
        </authorList>
    </citation>
    <scope>NUCLEOTIDE SEQUENCE</scope>
</reference>
<accession>A0A0H3TY12</accession>
<evidence type="ECO:0000313" key="1">
    <source>
        <dbReference type="EMBL" id="ADJ67159.1"/>
    </source>
</evidence>
<dbReference type="GO" id="GO:0003872">
    <property type="term" value="F:6-phosphofructokinase activity"/>
    <property type="evidence" value="ECO:0007669"/>
    <property type="project" value="InterPro"/>
</dbReference>
<dbReference type="AlphaFoldDB" id="A0A0H3TY12"/>
<keyword evidence="1" id="KW-0418">Kinase</keyword>
<feature type="non-terminal residue" evidence="1">
    <location>
        <position position="88"/>
    </location>
</feature>
<name>A0A0H3TY12_DIRIM</name>
<protein>
    <submittedName>
        <fullName evidence="1">Phosphofructokinase</fullName>
    </submittedName>
</protein>
<dbReference type="EMBL" id="HM596846">
    <property type="protein sequence ID" value="ADJ67159.1"/>
    <property type="molecule type" value="mRNA"/>
</dbReference>
<keyword evidence="1" id="KW-0808">Transferase</keyword>
<sequence>GHVQRDVSPSALDRHLGLPRGAETVLCLMEMTPNSKPCVVTLKGNGFDPVPFRQVGSSYSSCSKGLGKQGMGKTALKTFKGKSFPTKP</sequence>
<dbReference type="InterPro" id="IPR035966">
    <property type="entry name" value="PKF_sf"/>
</dbReference>
<proteinExistence type="evidence at transcript level"/>
<dbReference type="SUPFAM" id="SSF53784">
    <property type="entry name" value="Phosphofructokinase"/>
    <property type="match status" value="1"/>
</dbReference>